<dbReference type="GO" id="GO:0003676">
    <property type="term" value="F:nucleic acid binding"/>
    <property type="evidence" value="ECO:0007669"/>
    <property type="project" value="InterPro"/>
</dbReference>
<dbReference type="PANTHER" id="PTHR47074">
    <property type="entry name" value="BNAC02G40300D PROTEIN"/>
    <property type="match status" value="1"/>
</dbReference>
<dbReference type="GO" id="GO:0004523">
    <property type="term" value="F:RNA-DNA hybrid ribonuclease activity"/>
    <property type="evidence" value="ECO:0007669"/>
    <property type="project" value="InterPro"/>
</dbReference>
<feature type="domain" description="RNase H type-1" evidence="1">
    <location>
        <begin position="92"/>
        <end position="154"/>
    </location>
</feature>
<proteinExistence type="predicted"/>
<dbReference type="InterPro" id="IPR052929">
    <property type="entry name" value="RNase_H-like_EbsB-rel"/>
</dbReference>
<reference evidence="2 3" key="1">
    <citation type="submission" date="2024-01" db="EMBL/GenBank/DDBJ databases">
        <title>A telomere-to-telomere, gap-free genome of sweet tea (Lithocarpus litseifolius).</title>
        <authorList>
            <person name="Zhou J."/>
        </authorList>
    </citation>
    <scope>NUCLEOTIDE SEQUENCE [LARGE SCALE GENOMIC DNA]</scope>
    <source>
        <strain evidence="2">Zhou-2022a</strain>
        <tissue evidence="2">Leaf</tissue>
    </source>
</reference>
<organism evidence="2 3">
    <name type="scientific">Lithocarpus litseifolius</name>
    <dbReference type="NCBI Taxonomy" id="425828"/>
    <lineage>
        <taxon>Eukaryota</taxon>
        <taxon>Viridiplantae</taxon>
        <taxon>Streptophyta</taxon>
        <taxon>Embryophyta</taxon>
        <taxon>Tracheophyta</taxon>
        <taxon>Spermatophyta</taxon>
        <taxon>Magnoliopsida</taxon>
        <taxon>eudicotyledons</taxon>
        <taxon>Gunneridae</taxon>
        <taxon>Pentapetalae</taxon>
        <taxon>rosids</taxon>
        <taxon>fabids</taxon>
        <taxon>Fagales</taxon>
        <taxon>Fagaceae</taxon>
        <taxon>Lithocarpus</taxon>
    </lineage>
</organism>
<accession>A0AAW2CZB6</accession>
<name>A0AAW2CZB6_9ROSI</name>
<sequence length="162" mass="17654">MFCGSAPDLLIFGRLICTSFSDKPESFVVFRNWRNKVRLKHPTYPLSQPFFQASQALQDFQRTLSSPPVRLLAPAPSQIHWLPPPVSSIKVNFDGALFRDINAAGLGVIVSDHRGRVIASVSEKVCIPQSSGEVKALAAVKAISFALELGLHSVLKGTPRSS</sequence>
<keyword evidence="3" id="KW-1185">Reference proteome</keyword>
<protein>
    <recommendedName>
        <fullName evidence="1">RNase H type-1 domain-containing protein</fullName>
    </recommendedName>
</protein>
<dbReference type="Pfam" id="PF13456">
    <property type="entry name" value="RVT_3"/>
    <property type="match status" value="1"/>
</dbReference>
<dbReference type="PANTHER" id="PTHR47074:SF48">
    <property type="entry name" value="POLYNUCLEOTIDYL TRANSFERASE, RIBONUCLEASE H-LIKE SUPERFAMILY PROTEIN"/>
    <property type="match status" value="1"/>
</dbReference>
<dbReference type="EMBL" id="JAZDWU010000004">
    <property type="protein sequence ID" value="KAL0003645.1"/>
    <property type="molecule type" value="Genomic_DNA"/>
</dbReference>
<gene>
    <name evidence="2" type="ORF">SO802_011206</name>
</gene>
<dbReference type="AlphaFoldDB" id="A0AAW2CZB6"/>
<dbReference type="Proteomes" id="UP001459277">
    <property type="component" value="Unassembled WGS sequence"/>
</dbReference>
<evidence type="ECO:0000313" key="2">
    <source>
        <dbReference type="EMBL" id="KAL0003645.1"/>
    </source>
</evidence>
<comment type="caution">
    <text evidence="2">The sequence shown here is derived from an EMBL/GenBank/DDBJ whole genome shotgun (WGS) entry which is preliminary data.</text>
</comment>
<evidence type="ECO:0000313" key="3">
    <source>
        <dbReference type="Proteomes" id="UP001459277"/>
    </source>
</evidence>
<evidence type="ECO:0000259" key="1">
    <source>
        <dbReference type="Pfam" id="PF13456"/>
    </source>
</evidence>
<dbReference type="InterPro" id="IPR002156">
    <property type="entry name" value="RNaseH_domain"/>
</dbReference>